<keyword evidence="4" id="KW-1185">Reference proteome</keyword>
<sequence length="266" mass="31471">MDWSKTKTIFIIVFLILNAFLLYQYIDKKTANDYEYFAESSIEEELKENEITYPTLSNQAVKEQYLNATSKQFTKDELKKLKNQTVSNFSDHKLFSVFDQVFLLNNKQHSEALDTFVKENVLYGEDYQYWKYDESTNTILYYQEYNEKVIFDNNNARLVLFLNNEGQITSYEQTYLDNIEKFNDEEEVLQAIKAISMLYNKGFIPSKSTITKVELGYYDLIQLTSSHVLRPVWHIVLNEAEDFYVNAFDGQIIQVDTLTNKEEKME</sequence>
<dbReference type="AlphaFoldDB" id="A0A927CZR3"/>
<feature type="domain" description="Regulatory protein YycH-like" evidence="2">
    <location>
        <begin position="40"/>
        <end position="248"/>
    </location>
</feature>
<dbReference type="GO" id="GO:0016020">
    <property type="term" value="C:membrane"/>
    <property type="evidence" value="ECO:0007669"/>
    <property type="project" value="InterPro"/>
</dbReference>
<dbReference type="InterPro" id="IPR018604">
    <property type="entry name" value="YycI-like"/>
</dbReference>
<evidence type="ECO:0000259" key="2">
    <source>
        <dbReference type="Pfam" id="PF09648"/>
    </source>
</evidence>
<name>A0A927CZR3_9BACI</name>
<proteinExistence type="predicted"/>
<evidence type="ECO:0000313" key="4">
    <source>
        <dbReference type="Proteomes" id="UP000602076"/>
    </source>
</evidence>
<feature type="transmembrane region" description="Helical" evidence="1">
    <location>
        <begin position="9"/>
        <end position="26"/>
    </location>
</feature>
<keyword evidence="1" id="KW-0472">Membrane</keyword>
<dbReference type="Proteomes" id="UP000602076">
    <property type="component" value="Unassembled WGS sequence"/>
</dbReference>
<keyword evidence="1" id="KW-1133">Transmembrane helix</keyword>
<comment type="caution">
    <text evidence="3">The sequence shown here is derived from an EMBL/GenBank/DDBJ whole genome shotgun (WGS) entry which is preliminary data.</text>
</comment>
<organism evidence="3 4">
    <name type="scientific">Peribacillus faecalis</name>
    <dbReference type="NCBI Taxonomy" id="2772559"/>
    <lineage>
        <taxon>Bacteria</taxon>
        <taxon>Bacillati</taxon>
        <taxon>Bacillota</taxon>
        <taxon>Bacilli</taxon>
        <taxon>Bacillales</taxon>
        <taxon>Bacillaceae</taxon>
        <taxon>Peribacillus</taxon>
    </lineage>
</organism>
<evidence type="ECO:0000256" key="1">
    <source>
        <dbReference type="SAM" id="Phobius"/>
    </source>
</evidence>
<dbReference type="Pfam" id="PF09648">
    <property type="entry name" value="YycI"/>
    <property type="match status" value="1"/>
</dbReference>
<gene>
    <name evidence="3" type="ORF">IEO70_16825</name>
</gene>
<dbReference type="EMBL" id="JACXSI010000052">
    <property type="protein sequence ID" value="MBD3110006.1"/>
    <property type="molecule type" value="Genomic_DNA"/>
</dbReference>
<dbReference type="RefSeq" id="WP_190999543.1">
    <property type="nucleotide sequence ID" value="NZ_JACXSI010000052.1"/>
</dbReference>
<evidence type="ECO:0000313" key="3">
    <source>
        <dbReference type="EMBL" id="MBD3110006.1"/>
    </source>
</evidence>
<keyword evidence="1" id="KW-0812">Transmembrane</keyword>
<accession>A0A927CZR3</accession>
<reference evidence="3" key="1">
    <citation type="submission" date="2020-09" db="EMBL/GenBank/DDBJ databases">
        <title>Bacillus faecalis sp. nov., a moderately halophilic bacterium isolated from cow faeces.</title>
        <authorList>
            <person name="Jiang L."/>
            <person name="Lee J."/>
        </authorList>
    </citation>
    <scope>NUCLEOTIDE SEQUENCE</scope>
    <source>
        <strain evidence="3">AGMB 02131</strain>
    </source>
</reference>
<dbReference type="Gene3D" id="2.40.128.690">
    <property type="entry name" value="YycH protein, domain 3-like"/>
    <property type="match status" value="1"/>
</dbReference>
<protein>
    <submittedName>
        <fullName evidence="3">Two-component system regulatory protein YycI</fullName>
    </submittedName>
</protein>